<evidence type="ECO:0000259" key="2">
    <source>
        <dbReference type="SMART" id="SM00893"/>
    </source>
</evidence>
<dbReference type="RefSeq" id="WP_002588532.1">
    <property type="nucleotide sequence ID" value="NZ_CAUBLB010000009.1"/>
</dbReference>
<dbReference type="PANTHER" id="PTHR21294">
    <property type="entry name" value="ELECTRON TRANSFER FLAVOPROTEIN BETA-SUBUNIT"/>
    <property type="match status" value="1"/>
</dbReference>
<dbReference type="EMBL" id="JAAISW010000016">
    <property type="protein sequence ID" value="NSJ44276.1"/>
    <property type="molecule type" value="Genomic_DNA"/>
</dbReference>
<dbReference type="InterPro" id="IPR014730">
    <property type="entry name" value="ETF_a/b_N"/>
</dbReference>
<evidence type="ECO:0000313" key="4">
    <source>
        <dbReference type="Proteomes" id="UP000719916"/>
    </source>
</evidence>
<dbReference type="InterPro" id="IPR014729">
    <property type="entry name" value="Rossmann-like_a/b/a_fold"/>
</dbReference>
<proteinExistence type="predicted"/>
<dbReference type="Proteomes" id="UP000719916">
    <property type="component" value="Unassembled WGS sequence"/>
</dbReference>
<dbReference type="PANTHER" id="PTHR21294:SF17">
    <property type="entry name" value="PROTEIN FIXA"/>
    <property type="match status" value="1"/>
</dbReference>
<sequence length="268" mass="29178">MKVVVCIKQVPDTKGGVKFNPDGTLDRSAMLAIMNPDDKAGLEAALRLKDRYGAEITAITMGLPKADEVLREALAMGADRGILITDRVLGGADTWATSSTLAGGLRKLEYNLIITGRQAIDGDTAQVGPQISEHLDIPVISYAQNMRIEGDYVIVERQFEDRYHVLKAKMPCLVTALSELNQPRYMTPGGIFRACEAKITVWGRQDLKDVDDRNIGLKGSPTQIARASDKVRKGAGEKVELDAGESASYLICKLTEKHIISYQGKSGD</sequence>
<accession>A0ABD6LID2</accession>
<evidence type="ECO:0000256" key="1">
    <source>
        <dbReference type="ARBA" id="ARBA00042002"/>
    </source>
</evidence>
<dbReference type="AlphaFoldDB" id="A0ABD6LID2"/>
<feature type="domain" description="Electron transfer flavoprotein alpha/beta-subunit N-terminal" evidence="2">
    <location>
        <begin position="22"/>
        <end position="210"/>
    </location>
</feature>
<protein>
    <recommendedName>
        <fullName evidence="1">Electron transfer flavoprotein small subunit</fullName>
    </recommendedName>
</protein>
<dbReference type="PIRSF" id="PIRSF000090">
    <property type="entry name" value="Beta-ETF"/>
    <property type="match status" value="1"/>
</dbReference>
<dbReference type="InterPro" id="IPR012255">
    <property type="entry name" value="ETF_b"/>
</dbReference>
<name>A0ABD6LID2_9FIRM</name>
<comment type="caution">
    <text evidence="3">The sequence shown here is derived from an EMBL/GenBank/DDBJ whole genome shotgun (WGS) entry which is preliminary data.</text>
</comment>
<dbReference type="CDD" id="cd01714">
    <property type="entry name" value="ETF_beta"/>
    <property type="match status" value="1"/>
</dbReference>
<evidence type="ECO:0000313" key="3">
    <source>
        <dbReference type="EMBL" id="NSJ44276.1"/>
    </source>
</evidence>
<gene>
    <name evidence="3" type="ORF">G5B26_11960</name>
</gene>
<dbReference type="InterPro" id="IPR033948">
    <property type="entry name" value="ETF_beta_N"/>
</dbReference>
<dbReference type="Gene3D" id="3.40.50.620">
    <property type="entry name" value="HUPs"/>
    <property type="match status" value="1"/>
</dbReference>
<reference evidence="3 4" key="1">
    <citation type="journal article" date="2020" name="Cell Host Microbe">
        <title>Functional and Genomic Variation between Human-Derived Isolates of Lachnospiraceae Reveals Inter- and Intra-Species Diversity.</title>
        <authorList>
            <person name="Sorbara M.T."/>
            <person name="Littmann E.R."/>
            <person name="Fontana E."/>
            <person name="Moody T.U."/>
            <person name="Kohout C.E."/>
            <person name="Gjonbalaj M."/>
            <person name="Eaton V."/>
            <person name="Seok R."/>
            <person name="Leiner I.M."/>
            <person name="Pamer E.G."/>
        </authorList>
    </citation>
    <scope>NUCLEOTIDE SEQUENCE [LARGE SCALE GENOMIC DNA]</scope>
    <source>
        <strain evidence="3 4">MSK.2.26</strain>
    </source>
</reference>
<dbReference type="SUPFAM" id="SSF52402">
    <property type="entry name" value="Adenine nucleotide alpha hydrolases-like"/>
    <property type="match status" value="1"/>
</dbReference>
<organism evidence="3 4">
    <name type="scientific">Enterocloster clostridioformis</name>
    <dbReference type="NCBI Taxonomy" id="1531"/>
    <lineage>
        <taxon>Bacteria</taxon>
        <taxon>Bacillati</taxon>
        <taxon>Bacillota</taxon>
        <taxon>Clostridia</taxon>
        <taxon>Lachnospirales</taxon>
        <taxon>Lachnospiraceae</taxon>
        <taxon>Enterocloster</taxon>
    </lineage>
</organism>
<dbReference type="SMART" id="SM00893">
    <property type="entry name" value="ETF"/>
    <property type="match status" value="1"/>
</dbReference>
<dbReference type="Pfam" id="PF01012">
    <property type="entry name" value="ETF"/>
    <property type="match status" value="1"/>
</dbReference>